<name>A0A8S1Q853_PARPR</name>
<feature type="compositionally biased region" description="Basic residues" evidence="1">
    <location>
        <begin position="396"/>
        <end position="409"/>
    </location>
</feature>
<dbReference type="Proteomes" id="UP000688137">
    <property type="component" value="Unassembled WGS sequence"/>
</dbReference>
<dbReference type="GO" id="GO:0036396">
    <property type="term" value="C:RNA N6-methyladenosine methyltransferase complex"/>
    <property type="evidence" value="ECO:0007669"/>
    <property type="project" value="TreeGrafter"/>
</dbReference>
<evidence type="ECO:0000313" key="2">
    <source>
        <dbReference type="EMBL" id="CAD8111307.1"/>
    </source>
</evidence>
<dbReference type="EMBL" id="CAJJDM010000151">
    <property type="protein sequence ID" value="CAD8111307.1"/>
    <property type="molecule type" value="Genomic_DNA"/>
</dbReference>
<feature type="compositionally biased region" description="Basic residues" evidence="1">
    <location>
        <begin position="416"/>
        <end position="433"/>
    </location>
</feature>
<gene>
    <name evidence="2" type="ORF">PPRIM_AZ9-3.1.T1470046</name>
</gene>
<protein>
    <submittedName>
        <fullName evidence="2">Uncharacterized protein</fullName>
    </submittedName>
</protein>
<dbReference type="OMA" id="LPNQMGT"/>
<feature type="region of interest" description="Disordered" evidence="1">
    <location>
        <begin position="1840"/>
        <end position="1865"/>
    </location>
</feature>
<feature type="region of interest" description="Disordered" evidence="1">
    <location>
        <begin position="1693"/>
        <end position="1718"/>
    </location>
</feature>
<feature type="region of interest" description="Disordered" evidence="1">
    <location>
        <begin position="389"/>
        <end position="442"/>
    </location>
</feature>
<accession>A0A8S1Q853</accession>
<reference evidence="2" key="1">
    <citation type="submission" date="2021-01" db="EMBL/GenBank/DDBJ databases">
        <authorList>
            <consortium name="Genoscope - CEA"/>
            <person name="William W."/>
        </authorList>
    </citation>
    <scope>NUCLEOTIDE SEQUENCE</scope>
</reference>
<comment type="caution">
    <text evidence="2">The sequence shown here is derived from an EMBL/GenBank/DDBJ whole genome shotgun (WGS) entry which is preliminary data.</text>
</comment>
<sequence length="1924" mass="225406">MSYPMDHFVQLLYFDNLEHLESGQNQTRQKVKEGKVCDEIIFQSLVKVQLIRIVKPGYNVHQNLKKLITITQSEEPIRNLEIFAKSYQTNKPQSRYQLLFGSPEISSNNCDILITLEQPYITDFIVFRGQYKRLTICMYGEIMSGHSIQSYNPSYGKNIGLQELNDVIDARIQRVRAITQPVDNKIYQQIIKQRNEVLDHIYNQENYHLCVDNIQPQLLLEDKQFNQQESQKQIEILAKELKSIDQDYDFVDKQLVSLYHEKLEQMHRVLTKHLKHSKADIHSAAHFNDVDRIYKLLPTSLVDSVNFAIHASYSSAIRAFPIIIQLLSSKYHALLFLDKGGLNKLLEFLIEKQQSPSYFKLKVIETLYNCMNHVEFCNELITRNVEIKTQDSEKSPKKKKKVKKDKEKKKKENKEGKKKKNKKKSRSRSRSKSKSITQEQQQFTNEQVSNFNGFQLLAYTASKSEDEKIVQACHVALNRLQIYVRFRKLKNMIDLVYQGKLAFNDEGTMDFLLNNLPYQWEFENLVGLDLFLFVVQKDFYCDKQRELMYCLFDAEKTKTANFKLVKEILQMKDLCITYANAMWFKQMQFMKYIAAMMVLNQNYSLCCQLIYRILQIKGGIVVIFQETTALKLIIRVLTKNNDIQLLNLIKSSLVLINLMDQIYIKLLGSDYDYELISLLGQLQQYTEEQDEITQNCAAVSHLMNNEFFSEALLYIMSVTKLDDIIEHEVEITIMSHIFINILRYNDTHKGLFLADRLIAPNARFIKFVNTEKTRFSADFRLSQILLAGVLEPYELFLAKDTTKAIRESFHTKLKFVAINQDPDKNKLKEYFGVGEHKKGIHEELKSEFRLLGTFDQPYQSLQFLDGAIKIFKWLCDCNKFYFIPFFEHEVIAGVECFAGKLINLFSAMTSKNIQTEYMLIKLPNQQQILRHYFDLTYNTIELIQERLKFRVQLGCESSFHSNDLCKILIDLWVSLQKVQPNGLRGCKQKVENLLNTLRNCFNYVITLNSFQEEDNEQLKIHVQQGNQEIQTLFQSLYLSAFRNQEEQKYILNLMQYLIKDNQNKPQFNNNLFNVLFKPMRKNDDEFENYTKNGDLGFLIDTMGDQKCLQNLMQSSLRTFDSALQNEMFKVLRNLLELYDHNISQHLFKIIEDQLKNYSNKIKALAKKEDQQLYLKYRQDWVLLGLFLTQAIDICLCNCGFMYIFNYEHLNEDMIKIYKLIDAENDYCDSQTTEKSYKLLIATLRNQILQIFKKAVDHECGVSQFLQSESQSYQYLIEDIPHITYLQDLLKSLSKNLIKNVEYSEDSKEHYHLNLISSKLIIEILECTSKNIVGQNILLYSDYTQTPYKAKPIFQLYTIVELIQQSILNYNNLPFQSVYTSIIEQFISLLFRLFVSIPNNIIHPGDVRKRAIQTLMFNKQENIIDFITNLTNQLNNIPYFIKHVKLLQFLLKQIESNNKDIKDQNVTLPSEPRSHLIVFQLIQEKIQQQQSKGKQQQILSSFFKQTVLEGDKMLKYQSLTVSEVTPWKLAFKEMKQELSTQSSTFVFPEVLYRDQIFKLVPLEIPAYPKTIINDIMSLFIRQPMISKERVGFAKISTVQPTLEPIRPVVPIPIRTTTVDAPPPLYKPEMMFPLQQPNVQPHQNPINSTPVIPIRPQNASSNYNLLDSIAPPMTFHQHEDPRLQRRQDYNMHPMQSIQQQTGIQQQQQQQLQQQQPMQQPIHQPYQINQIPMFMSQIPNQMGTQLPTQMGTQLPNQMGTQLPNQMGTQLPNQMGTQLPNQMGTQLPNQMGTQLPNQMGTQLPNQMGTQLSNQMIPPMQQVQPPQLIPPQQSVLQQPMMHLHPQHPIQQQPPIQQQQQMPQQQQQQQPNELAELIAMMNEQEKAILREFLTSKDPRKLEQLESKRLEYPRIDQFLMALQQQQKKRSQ</sequence>
<dbReference type="PANTHER" id="PTHR23185:SF0">
    <property type="entry name" value="PROTEIN VIRILIZER HOMOLOG"/>
    <property type="match status" value="1"/>
</dbReference>
<proteinExistence type="predicted"/>
<dbReference type="GO" id="GO:0003723">
    <property type="term" value="F:RNA binding"/>
    <property type="evidence" value="ECO:0007669"/>
    <property type="project" value="TreeGrafter"/>
</dbReference>
<evidence type="ECO:0000256" key="1">
    <source>
        <dbReference type="SAM" id="MobiDB-lite"/>
    </source>
</evidence>
<evidence type="ECO:0000313" key="3">
    <source>
        <dbReference type="Proteomes" id="UP000688137"/>
    </source>
</evidence>
<keyword evidence="3" id="KW-1185">Reference proteome</keyword>
<organism evidence="2 3">
    <name type="scientific">Paramecium primaurelia</name>
    <dbReference type="NCBI Taxonomy" id="5886"/>
    <lineage>
        <taxon>Eukaryota</taxon>
        <taxon>Sar</taxon>
        <taxon>Alveolata</taxon>
        <taxon>Ciliophora</taxon>
        <taxon>Intramacronucleata</taxon>
        <taxon>Oligohymenophorea</taxon>
        <taxon>Peniculida</taxon>
        <taxon>Parameciidae</taxon>
        <taxon>Paramecium</taxon>
    </lineage>
</organism>
<dbReference type="InterPro" id="IPR026736">
    <property type="entry name" value="Virilizer"/>
</dbReference>
<dbReference type="PANTHER" id="PTHR23185">
    <property type="entry name" value="PROTEIN VIRILIZER HOMOLOG"/>
    <property type="match status" value="1"/>
</dbReference>